<dbReference type="UniPathway" id="UPA00628"/>
<evidence type="ECO:0000256" key="10">
    <source>
        <dbReference type="ARBA" id="ARBA00022842"/>
    </source>
</evidence>
<evidence type="ECO:0000256" key="8">
    <source>
        <dbReference type="ARBA" id="ARBA00022723"/>
    </source>
</evidence>
<dbReference type="PANTHER" id="PTHR21485:SF3">
    <property type="entry name" value="N-ACYLNEURAMINATE CYTIDYLYLTRANSFERASE"/>
    <property type="match status" value="1"/>
</dbReference>
<evidence type="ECO:0000256" key="1">
    <source>
        <dbReference type="ARBA" id="ARBA00001862"/>
    </source>
</evidence>
<dbReference type="InterPro" id="IPR003329">
    <property type="entry name" value="Cytidylyl_trans"/>
</dbReference>
<name>A0A1R4F667_9MICC</name>
<dbReference type="InterPro" id="IPR023214">
    <property type="entry name" value="HAD_sf"/>
</dbReference>
<dbReference type="GO" id="GO:0008781">
    <property type="term" value="F:N-acylneuraminate cytidylyltransferase activity"/>
    <property type="evidence" value="ECO:0007669"/>
    <property type="project" value="UniProtKB-EC"/>
</dbReference>
<evidence type="ECO:0000256" key="7">
    <source>
        <dbReference type="ARBA" id="ARBA00012491"/>
    </source>
</evidence>
<proteinExistence type="inferred from homology"/>
<gene>
    <name evidence="11" type="ORF">FM101_02430</name>
</gene>
<dbReference type="InterPro" id="IPR050793">
    <property type="entry name" value="CMP-NeuNAc_synthase"/>
</dbReference>
<comment type="catalytic activity">
    <reaction evidence="1">
        <text>an N-acylneuraminate + CTP = a CMP-N-acyl-beta-neuraminate + diphosphate</text>
        <dbReference type="Rhea" id="RHEA:11344"/>
        <dbReference type="ChEBI" id="CHEBI:33019"/>
        <dbReference type="ChEBI" id="CHEBI:37563"/>
        <dbReference type="ChEBI" id="CHEBI:60073"/>
        <dbReference type="ChEBI" id="CHEBI:68671"/>
        <dbReference type="EC" id="2.7.7.43"/>
    </reaction>
</comment>
<dbReference type="SFLD" id="SFLDG01138">
    <property type="entry name" value="C1.6.2:_Deoxy-d-mannose-octulo"/>
    <property type="match status" value="1"/>
</dbReference>
<protein>
    <recommendedName>
        <fullName evidence="7">N-acylneuraminate cytidylyltransferase</fullName>
        <ecNumber evidence="7">2.7.7.43</ecNumber>
    </recommendedName>
</protein>
<organism evidence="11 12">
    <name type="scientific">Arthrobacter rhombi</name>
    <dbReference type="NCBI Taxonomy" id="71253"/>
    <lineage>
        <taxon>Bacteria</taxon>
        <taxon>Bacillati</taxon>
        <taxon>Actinomycetota</taxon>
        <taxon>Actinomycetes</taxon>
        <taxon>Micrococcales</taxon>
        <taxon>Micrococcaceae</taxon>
        <taxon>Arthrobacter</taxon>
    </lineage>
</organism>
<dbReference type="InterPro" id="IPR036412">
    <property type="entry name" value="HAD-like_sf"/>
</dbReference>
<dbReference type="SUPFAM" id="SSF56784">
    <property type="entry name" value="HAD-like"/>
    <property type="match status" value="1"/>
</dbReference>
<dbReference type="GO" id="GO:0016788">
    <property type="term" value="F:hydrolase activity, acting on ester bonds"/>
    <property type="evidence" value="ECO:0007669"/>
    <property type="project" value="InterPro"/>
</dbReference>
<dbReference type="InterPro" id="IPR010023">
    <property type="entry name" value="KdsC_fam"/>
</dbReference>
<evidence type="ECO:0000256" key="5">
    <source>
        <dbReference type="ARBA" id="ARBA00010726"/>
    </source>
</evidence>
<dbReference type="Pfam" id="PF08282">
    <property type="entry name" value="Hydrolase_3"/>
    <property type="match status" value="1"/>
</dbReference>
<evidence type="ECO:0000256" key="6">
    <source>
        <dbReference type="ARBA" id="ARBA00011881"/>
    </source>
</evidence>
<comment type="subunit">
    <text evidence="6">Homotetramer.</text>
</comment>
<keyword evidence="11" id="KW-0548">Nucleotidyltransferase</keyword>
<dbReference type="InterPro" id="IPR029044">
    <property type="entry name" value="Nucleotide-diphossugar_trans"/>
</dbReference>
<dbReference type="AlphaFoldDB" id="A0A1R4F667"/>
<evidence type="ECO:0000256" key="3">
    <source>
        <dbReference type="ARBA" id="ARBA00005141"/>
    </source>
</evidence>
<keyword evidence="8" id="KW-0479">Metal-binding</keyword>
<keyword evidence="12" id="KW-1185">Reference proteome</keyword>
<evidence type="ECO:0000256" key="2">
    <source>
        <dbReference type="ARBA" id="ARBA00001946"/>
    </source>
</evidence>
<dbReference type="SFLD" id="SFLDG01136">
    <property type="entry name" value="C1.6:_Phosphoserine_Phosphatas"/>
    <property type="match status" value="1"/>
</dbReference>
<keyword evidence="10" id="KW-0460">Magnesium</keyword>
<dbReference type="Pfam" id="PF02348">
    <property type="entry name" value="CTP_transf_3"/>
    <property type="match status" value="1"/>
</dbReference>
<evidence type="ECO:0000256" key="4">
    <source>
        <dbReference type="ARBA" id="ARBA00005893"/>
    </source>
</evidence>
<dbReference type="CDD" id="cd02513">
    <property type="entry name" value="CMP-NeuAc_Synthase"/>
    <property type="match status" value="1"/>
</dbReference>
<keyword evidence="11" id="KW-0808">Transferase</keyword>
<dbReference type="Gene3D" id="3.90.550.10">
    <property type="entry name" value="Spore Coat Polysaccharide Biosynthesis Protein SpsA, Chain A"/>
    <property type="match status" value="1"/>
</dbReference>
<dbReference type="PANTHER" id="PTHR21485">
    <property type="entry name" value="HAD SUPERFAMILY MEMBERS CMAS AND KDSC"/>
    <property type="match status" value="1"/>
</dbReference>
<dbReference type="Proteomes" id="UP000195913">
    <property type="component" value="Unassembled WGS sequence"/>
</dbReference>
<dbReference type="EC" id="2.7.7.43" evidence="7"/>
<keyword evidence="9" id="KW-0378">Hydrolase</keyword>
<comment type="similarity">
    <text evidence="5">Belongs to the CMP-NeuNAc synthase family.</text>
</comment>
<dbReference type="SUPFAM" id="SSF53448">
    <property type="entry name" value="Nucleotide-diphospho-sugar transferases"/>
    <property type="match status" value="1"/>
</dbReference>
<dbReference type="Gene3D" id="3.40.50.1000">
    <property type="entry name" value="HAD superfamily/HAD-like"/>
    <property type="match status" value="1"/>
</dbReference>
<evidence type="ECO:0000256" key="9">
    <source>
        <dbReference type="ARBA" id="ARBA00022801"/>
    </source>
</evidence>
<accession>A0A1R4F667</accession>
<sequence length="403" mass="42376">MQKPQSETVLVVIPARGGSKGLPLKNLRPVGGKSLLARGIDAALAAPSVTDVVVSTDHSQIRNEAHAQGARVIDRPAALASDGASSESALGHALDTLESLPAVVVLLQCTSPFINPAHVEAAVRAVLQNEADVCFSVTEDHSFIWSANQGTVHAVGHDAGYRPRRQDRAPQYRETGAFYAMRTAGFRRANHRFFGRLKFQVVPASDAPEVDSPEDLELVCALAARRAGRPSGPPLPGIDVDALVTDFDGVHTNDAALLASDGSESVTVSRSDGMGVARLRRAGVPMLILSTETNTVVATRAAKLGVDVAHGVQDKASRLDAWIAEHGLDPARVAYVGNDVNDVAAMDSVGWPIAVADARPEALAAARIVLQKPGGSGAVREVCERILETPNRPTAARLLVSTP</sequence>
<evidence type="ECO:0000313" key="12">
    <source>
        <dbReference type="Proteomes" id="UP000195913"/>
    </source>
</evidence>
<comment type="cofactor">
    <cofactor evidence="2">
        <name>Mg(2+)</name>
        <dbReference type="ChEBI" id="CHEBI:18420"/>
    </cofactor>
</comment>
<evidence type="ECO:0000313" key="11">
    <source>
        <dbReference type="EMBL" id="SJM51408.1"/>
    </source>
</evidence>
<dbReference type="GO" id="GO:0006054">
    <property type="term" value="P:N-acetylneuraminate metabolic process"/>
    <property type="evidence" value="ECO:0007669"/>
    <property type="project" value="UniProtKB-UniPathway"/>
</dbReference>
<dbReference type="EMBL" id="FUHW01000012">
    <property type="protein sequence ID" value="SJM51408.1"/>
    <property type="molecule type" value="Genomic_DNA"/>
</dbReference>
<dbReference type="GO" id="GO:0046872">
    <property type="term" value="F:metal ion binding"/>
    <property type="evidence" value="ECO:0007669"/>
    <property type="project" value="UniProtKB-KW"/>
</dbReference>
<reference evidence="11 12" key="1">
    <citation type="submission" date="2017-02" db="EMBL/GenBank/DDBJ databases">
        <authorList>
            <person name="Peterson S.W."/>
        </authorList>
    </citation>
    <scope>NUCLEOTIDE SEQUENCE [LARGE SCALE GENOMIC DNA]</scope>
    <source>
        <strain evidence="11 12">B Ar 00.02</strain>
    </source>
</reference>
<dbReference type="RefSeq" id="WP_086994923.1">
    <property type="nucleotide sequence ID" value="NZ_FUHW01000012.1"/>
</dbReference>
<comment type="similarity">
    <text evidence="4">Belongs to the KdsC family.</text>
</comment>
<comment type="pathway">
    <text evidence="3">Amino-sugar metabolism; N-acetylneuraminate metabolism.</text>
</comment>
<dbReference type="SFLD" id="SFLDS00003">
    <property type="entry name" value="Haloacid_Dehalogenase"/>
    <property type="match status" value="1"/>
</dbReference>